<dbReference type="RefSeq" id="WP_109624070.1">
    <property type="nucleotide sequence ID" value="NZ_PPEI02000014.1"/>
</dbReference>
<evidence type="ECO:0000313" key="1">
    <source>
        <dbReference type="EMBL" id="PWN59155.1"/>
    </source>
</evidence>
<gene>
    <name evidence="1" type="ORF">C1638_021910</name>
</gene>
<name>A0A316WCJ6_9FLAO</name>
<reference evidence="1" key="1">
    <citation type="submission" date="2018-04" db="EMBL/GenBank/DDBJ databases">
        <title>Draft Genome Sequences of Chryseobacterium lactis NCTC11390T isolated from milk, Chryseobacterium oncorhynchi 701B-08T from rainbow trout, and Chryseobacterium viscerum 687B-08T from diseased fish.</title>
        <authorList>
            <person name="Jeong J.-J."/>
            <person name="Lee Y.J."/>
            <person name="Pathiraja D."/>
            <person name="Park B."/>
            <person name="Choi I.-G."/>
            <person name="Kim K.D."/>
        </authorList>
    </citation>
    <scope>NUCLEOTIDE SEQUENCE [LARGE SCALE GENOMIC DNA]</scope>
    <source>
        <strain evidence="1">701B-08</strain>
    </source>
</reference>
<evidence type="ECO:0000313" key="2">
    <source>
        <dbReference type="Proteomes" id="UP000236182"/>
    </source>
</evidence>
<dbReference type="Proteomes" id="UP000236182">
    <property type="component" value="Unassembled WGS sequence"/>
</dbReference>
<accession>A0A316WCJ6</accession>
<dbReference type="AlphaFoldDB" id="A0A316WCJ6"/>
<comment type="caution">
    <text evidence="1">The sequence shown here is derived from an EMBL/GenBank/DDBJ whole genome shotgun (WGS) entry which is preliminary data.</text>
</comment>
<organism evidence="1 2">
    <name type="scientific">Chryseobacterium oncorhynchi</name>
    <dbReference type="NCBI Taxonomy" id="741074"/>
    <lineage>
        <taxon>Bacteria</taxon>
        <taxon>Pseudomonadati</taxon>
        <taxon>Bacteroidota</taxon>
        <taxon>Flavobacteriia</taxon>
        <taxon>Flavobacteriales</taxon>
        <taxon>Weeksellaceae</taxon>
        <taxon>Chryseobacterium group</taxon>
        <taxon>Chryseobacterium</taxon>
    </lineage>
</organism>
<proteinExistence type="predicted"/>
<keyword evidence="2" id="KW-1185">Reference proteome</keyword>
<dbReference type="EMBL" id="PPEI02000014">
    <property type="protein sequence ID" value="PWN59155.1"/>
    <property type="molecule type" value="Genomic_DNA"/>
</dbReference>
<dbReference type="OrthoDB" id="1273917at2"/>
<sequence>MENTCRKVKFKVLKLDDIRKSGSSLEINKCYSGLYFPGNNCVHFTDINKQNWSFWVGDTCIIMESEETNESAKFFKVIYETPKKILYKSPTAKEYTFENGIDELKETVIIGEDDHSYLTREISPGTYTGIHKSRLVNFLNLQLSLF</sequence>
<protein>
    <submittedName>
        <fullName evidence="1">Uncharacterized protein</fullName>
    </submittedName>
</protein>